<dbReference type="OrthoDB" id="3463898at2"/>
<accession>A0A5P8FMU5</accession>
<dbReference type="RefSeq" id="WP_123091672.1">
    <property type="nucleotide sequence ID" value="NZ_CP044548.2"/>
</dbReference>
<feature type="transmembrane region" description="Helical" evidence="1">
    <location>
        <begin position="125"/>
        <end position="145"/>
    </location>
</feature>
<feature type="transmembrane region" description="Helical" evidence="1">
    <location>
        <begin position="63"/>
        <end position="91"/>
    </location>
</feature>
<dbReference type="AlphaFoldDB" id="A0A5P8FMU5"/>
<name>A0A5P8FMU5_9MICO</name>
<feature type="transmembrane region" description="Helical" evidence="1">
    <location>
        <begin position="538"/>
        <end position="557"/>
    </location>
</feature>
<dbReference type="EMBL" id="CP044548">
    <property type="protein sequence ID" value="QFQ30082.1"/>
    <property type="molecule type" value="Genomic_DNA"/>
</dbReference>
<evidence type="ECO:0008006" key="4">
    <source>
        <dbReference type="Google" id="ProtNLM"/>
    </source>
</evidence>
<keyword evidence="1" id="KW-1133">Transmembrane helix</keyword>
<sequence>MSTLRGARLGALVGLVLGVLALGPALAPGYTLHYDMVFTPQLPLSARTLGVDGSVPRAVPSDLVVALVSTLVPGWVVQKVVLLGSFVVAGAGAGRLATTRPGSVAAAALMTWNPWVAERLAIGHWVYVAGLALLPWVLGGAVAHVRARADGPARERWALPVLLVLAGLGGSTTNLLAAIVAAVAVVAAGTGRRDRARGLAVVAVVSLVVSAAWWWPFLTAAPWSADPSGVEAFATTADTPFGLLGSALLGGGIWHEPSWPVERTGVLVSGVALLLTLAVLVAALARRSWWADPRRRSAALVGLLALVLAVVPATGPGAALTTALVEHVPGAGLLRDSQKLLAPAVLLLAVAAGAVVDGLVRARAGVVLVVAAVVWPVATLPGLALGSAGAWGSVDYPAAYVSAAAAVDDAPGQGAVLVLPWSTYRAYPWDAGRVVLDPWDRLVRRDVVRSDDLPVSGRRVVGEDPRAAEVGELLRGDAPAAEQRERLRALGVRYVLLDASQPGDPTTSTDLGGAVVVREGGLTLTDLGPTSVAPRRDAPVGLVLAGLGSLVVLVGAARAHRRAPARRRADDATRG</sequence>
<feature type="transmembrane region" description="Helical" evidence="1">
    <location>
        <begin position="297"/>
        <end position="320"/>
    </location>
</feature>
<evidence type="ECO:0000256" key="1">
    <source>
        <dbReference type="SAM" id="Phobius"/>
    </source>
</evidence>
<evidence type="ECO:0000313" key="3">
    <source>
        <dbReference type="Proteomes" id="UP000271708"/>
    </source>
</evidence>
<feature type="transmembrane region" description="Helical" evidence="1">
    <location>
        <begin position="266"/>
        <end position="285"/>
    </location>
</feature>
<feature type="transmembrane region" description="Helical" evidence="1">
    <location>
        <begin position="367"/>
        <end position="391"/>
    </location>
</feature>
<gene>
    <name evidence="2" type="ORF">EEW87_006795</name>
</gene>
<evidence type="ECO:0000313" key="2">
    <source>
        <dbReference type="EMBL" id="QFQ30082.1"/>
    </source>
</evidence>
<keyword evidence="1" id="KW-0812">Transmembrane</keyword>
<feature type="transmembrane region" description="Helical" evidence="1">
    <location>
        <begin position="157"/>
        <end position="186"/>
    </location>
</feature>
<feature type="transmembrane region" description="Helical" evidence="1">
    <location>
        <begin position="340"/>
        <end position="360"/>
    </location>
</feature>
<keyword evidence="1" id="KW-0472">Membrane</keyword>
<dbReference type="KEGG" id="jme:EEW87_006795"/>
<organism evidence="2 3">
    <name type="scientific">Janibacter melonis</name>
    <dbReference type="NCBI Taxonomy" id="262209"/>
    <lineage>
        <taxon>Bacteria</taxon>
        <taxon>Bacillati</taxon>
        <taxon>Actinomycetota</taxon>
        <taxon>Actinomycetes</taxon>
        <taxon>Micrococcales</taxon>
        <taxon>Intrasporangiaceae</taxon>
        <taxon>Janibacter</taxon>
    </lineage>
</organism>
<reference evidence="2 3" key="1">
    <citation type="submission" date="2019-09" db="EMBL/GenBank/DDBJ databases">
        <title>Complete Genome Sequence of Janibacter melonis M714 with both human health impact and industrial applications.</title>
        <authorList>
            <person name="Jin M."/>
            <person name="Zhao Q.R."/>
        </authorList>
    </citation>
    <scope>NUCLEOTIDE SEQUENCE [LARGE SCALE GENOMIC DNA]</scope>
    <source>
        <strain evidence="2 3">M714</strain>
    </source>
</reference>
<dbReference type="GeneID" id="59160860"/>
<dbReference type="Proteomes" id="UP000271708">
    <property type="component" value="Chromosome"/>
</dbReference>
<protein>
    <recommendedName>
        <fullName evidence="4">DUF3367 domain-containing protein</fullName>
    </recommendedName>
</protein>
<feature type="transmembrane region" description="Helical" evidence="1">
    <location>
        <begin position="198"/>
        <end position="215"/>
    </location>
</feature>
<proteinExistence type="predicted"/>